<dbReference type="OrthoDB" id="174137at2"/>
<dbReference type="GO" id="GO:0000731">
    <property type="term" value="P:DNA synthesis involved in DNA repair"/>
    <property type="evidence" value="ECO:0007669"/>
    <property type="project" value="TreeGrafter"/>
</dbReference>
<evidence type="ECO:0000313" key="2">
    <source>
        <dbReference type="EMBL" id="AIY43964.1"/>
    </source>
</evidence>
<feature type="coiled-coil region" evidence="1">
    <location>
        <begin position="244"/>
        <end position="278"/>
    </location>
</feature>
<evidence type="ECO:0000313" key="3">
    <source>
        <dbReference type="Proteomes" id="UP000030302"/>
    </source>
</evidence>
<keyword evidence="3" id="KW-1185">Reference proteome</keyword>
<name>A0A0A1FJX4_9BURK</name>
<dbReference type="STRING" id="279058.LT85_4806"/>
<sequence length="1208" mass="133870">MKLDKLILVNWGALRSQEYPMGNMTLLTGPTGSGKSTMLDALQTVMTAVYQNIFSYNPGQDETTQGARNGKTKRTLWSYVVGAEDNLFARPNGAHGYIAAVFKPSEGEEGREFTALVAASARVDGAGERRQAVSEKLALLIIDGVALQLGDLTSIEIDGGMAVVAVEKIEHHLSGKYRGVTNFRDSKREYLCQLYGRFRGQKTVSFAEAESAARAWSQSIAHKPIGSVDDLVKHQILELDTTQLSQRIGQISKLMRQVNELRKEGERLSDNVKRLDKLGKAVGDTARAHQSASQSQLLVSSLALREDQRQLEAATSAIEGLQALIDEETDSADKLEQDRNAKNRSLTQIHAQMMGIPAAEQKTRIQHQIEQCDGKIKAVFNALQHNASTAQQLDTAARSVAGMQIPPEQKEIADAARQVVLALAAAGTLDIATHLRSINELARAEEVDVLKSLMLVNDFEGVDAALVKLHGALAGTEKSFVSALHTQIAQLRAGEHEALRREKDTASRKANLAEGGADYPPHIRHALKEFRSELGAARAQVLCDLVEPVSADWQAAIEGYLGGARFNLVVDQAWEGKAIDFVRQKRLRANVIQGSFCLKNLKVERTASDSIIHELSTEHPIAHAYLHDQFGQVVKVADTEALRHTSRGLTKDGKGSGSRTMFTADTDMLVFGQEAKRLAKQRAEQEHAQAEQELTQIRVQLRELQGALALMGQLQCPSFAAIADLESLARQLDAARQDLSRLDLTQVSKLEDEAQALSIEITALEARKTACSKNIGGHEKAIQGHQAAITRLHFGMGGKQSRVDADTERLRDLCIVNGSLSFTAVTDEVAAWVNDSTYSQSQASNNVGKQTALSWQLYGDARNALGEYHAHARIDERFETAQGDDLRDGDFTPLYAMMVTLQERTRAQLTRQKDIGLIKNLEQLRTAESSFNDVFTKQFCYEIRNAVDTGVRTLKTLNTELDKLKFGTDKFRIDWSEWIPEFKAYYDFFCATSEMADTQEASSSLFADPVLSADNCVVRDRLVQLLLSDDEDKAVKELQRVADYRNYRRYEIYKESDTGSHVRLSEWGTGSGGQLETPAYIIHAAVVTNRLKRFEKGNSLHLLVNDESFAKMDEGRARDVLKFLRDNLGMQLICAMPTKHAGAIKPEFSREWSFSRTVADGNGEVGFVSESDERELRSDKLRELWELRRAQVREQAQINFEAAEQAVA</sequence>
<organism evidence="2 3">
    <name type="scientific">Collimonas arenae</name>
    <dbReference type="NCBI Taxonomy" id="279058"/>
    <lineage>
        <taxon>Bacteria</taxon>
        <taxon>Pseudomonadati</taxon>
        <taxon>Pseudomonadota</taxon>
        <taxon>Betaproteobacteria</taxon>
        <taxon>Burkholderiales</taxon>
        <taxon>Oxalobacteraceae</taxon>
        <taxon>Collimonas</taxon>
    </lineage>
</organism>
<dbReference type="GO" id="GO:0006302">
    <property type="term" value="P:double-strand break repair"/>
    <property type="evidence" value="ECO:0007669"/>
    <property type="project" value="TreeGrafter"/>
</dbReference>
<dbReference type="KEGG" id="care:LT85_4806"/>
<dbReference type="Gene3D" id="3.40.50.300">
    <property type="entry name" value="P-loop containing nucleotide triphosphate hydrolases"/>
    <property type="match status" value="1"/>
</dbReference>
<dbReference type="Pfam" id="PF13558">
    <property type="entry name" value="SbcC_Walker_B"/>
    <property type="match status" value="1"/>
</dbReference>
<dbReference type="PANTHER" id="PTHR32182:SF0">
    <property type="entry name" value="DNA REPLICATION AND REPAIR PROTEIN RECF"/>
    <property type="match status" value="1"/>
</dbReference>
<dbReference type="EMBL" id="CP009962">
    <property type="protein sequence ID" value="AIY43964.1"/>
    <property type="molecule type" value="Genomic_DNA"/>
</dbReference>
<dbReference type="PANTHER" id="PTHR32182">
    <property type="entry name" value="DNA REPLICATION AND REPAIR PROTEIN RECF"/>
    <property type="match status" value="1"/>
</dbReference>
<dbReference type="SUPFAM" id="SSF52540">
    <property type="entry name" value="P-loop containing nucleoside triphosphate hydrolases"/>
    <property type="match status" value="1"/>
</dbReference>
<dbReference type="AlphaFoldDB" id="A0A0A1FJX4"/>
<dbReference type="HOGENOM" id="CLU_269985_0_0_4"/>
<dbReference type="InterPro" id="IPR027417">
    <property type="entry name" value="P-loop_NTPase"/>
</dbReference>
<reference evidence="3" key="1">
    <citation type="journal article" date="2014" name="Soil Biol. Biochem.">
        <title>Structure and function of bacterial communities in ageing soils: Insights from the Mendocino ecological staircase.</title>
        <authorList>
            <person name="Uroz S."/>
            <person name="Tech J.J."/>
            <person name="Sawaya N.A."/>
            <person name="Frey-Klett P."/>
            <person name="Leveau J.H.J."/>
        </authorList>
    </citation>
    <scope>NUCLEOTIDE SEQUENCE [LARGE SCALE GENOMIC DNA]</scope>
    <source>
        <strain evidence="3">Cal35</strain>
    </source>
</reference>
<accession>A0A0A1FJX4</accession>
<evidence type="ECO:0000256" key="1">
    <source>
        <dbReference type="SAM" id="Coils"/>
    </source>
</evidence>
<proteinExistence type="predicted"/>
<gene>
    <name evidence="2" type="ORF">LT85_4806</name>
</gene>
<feature type="coiled-coil region" evidence="1">
    <location>
        <begin position="304"/>
        <end position="345"/>
    </location>
</feature>
<feature type="coiled-coil region" evidence="1">
    <location>
        <begin position="673"/>
        <end position="767"/>
    </location>
</feature>
<dbReference type="Pfam" id="PF13555">
    <property type="entry name" value="AAA_29"/>
    <property type="match status" value="1"/>
</dbReference>
<protein>
    <submittedName>
        <fullName evidence="2">Chromosome segregation protein</fullName>
    </submittedName>
</protein>
<keyword evidence="1" id="KW-0175">Coiled coil</keyword>
<dbReference type="RefSeq" id="WP_038494008.1">
    <property type="nucleotide sequence ID" value="NZ_CP009962.1"/>
</dbReference>
<dbReference type="Proteomes" id="UP000030302">
    <property type="component" value="Chromosome"/>
</dbReference>